<feature type="region of interest" description="Disordered" evidence="1">
    <location>
        <begin position="1"/>
        <end position="70"/>
    </location>
</feature>
<evidence type="ECO:0000256" key="1">
    <source>
        <dbReference type="SAM" id="MobiDB-lite"/>
    </source>
</evidence>
<proteinExistence type="predicted"/>
<feature type="compositionally biased region" description="Low complexity" evidence="1">
    <location>
        <begin position="32"/>
        <end position="44"/>
    </location>
</feature>
<sequence>MSVVLHSTLNTNAPPGKKEDDELNVKRTREASNSSSRPPTNNSPWRMPSSSYDPFRNSSVLRGHPEPVETSIERCHKRTYIVPPKRDEASTFSILIPKLEAGVLC</sequence>
<reference evidence="2" key="1">
    <citation type="journal article" date="2020" name="G3 (Bethesda)">
        <title>High-Quality Assemblies for Three Invasive Social Wasps from the &lt;i&gt;Vespula&lt;/i&gt; Genus.</title>
        <authorList>
            <person name="Harrop T.W.R."/>
            <person name="Guhlin J."/>
            <person name="McLaughlin G.M."/>
            <person name="Permina E."/>
            <person name="Stockwell P."/>
            <person name="Gilligan J."/>
            <person name="Le Lec M.F."/>
            <person name="Gruber M.A.M."/>
            <person name="Quinn O."/>
            <person name="Lovegrove M."/>
            <person name="Duncan E.J."/>
            <person name="Remnant E.J."/>
            <person name="Van Eeckhoven J."/>
            <person name="Graham B."/>
            <person name="Knapp R.A."/>
            <person name="Langford K.W."/>
            <person name="Kronenberg Z."/>
            <person name="Press M.O."/>
            <person name="Eacker S.M."/>
            <person name="Wilson-Rankin E.E."/>
            <person name="Purcell J."/>
            <person name="Lester P.J."/>
            <person name="Dearden P.K."/>
        </authorList>
    </citation>
    <scope>NUCLEOTIDE SEQUENCE</scope>
    <source>
        <strain evidence="2">Volc-1</strain>
    </source>
</reference>
<accession>A0A834UB22</accession>
<dbReference type="Proteomes" id="UP000600918">
    <property type="component" value="Unassembled WGS sequence"/>
</dbReference>
<evidence type="ECO:0000313" key="2">
    <source>
        <dbReference type="EMBL" id="KAF7427234.1"/>
    </source>
</evidence>
<feature type="compositionally biased region" description="Polar residues" evidence="1">
    <location>
        <begin position="48"/>
        <end position="60"/>
    </location>
</feature>
<feature type="compositionally biased region" description="Polar residues" evidence="1">
    <location>
        <begin position="1"/>
        <end position="13"/>
    </location>
</feature>
<dbReference type="EMBL" id="JACSDY010000005">
    <property type="protein sequence ID" value="KAF7427234.1"/>
    <property type="molecule type" value="Genomic_DNA"/>
</dbReference>
<keyword evidence="3" id="KW-1185">Reference proteome</keyword>
<protein>
    <submittedName>
        <fullName evidence="2">Uncharacterized protein</fullName>
    </submittedName>
</protein>
<dbReference type="AlphaFoldDB" id="A0A834UB22"/>
<evidence type="ECO:0000313" key="3">
    <source>
        <dbReference type="Proteomes" id="UP000600918"/>
    </source>
</evidence>
<feature type="compositionally biased region" description="Basic and acidic residues" evidence="1">
    <location>
        <begin position="16"/>
        <end position="30"/>
    </location>
</feature>
<comment type="caution">
    <text evidence="2">The sequence shown here is derived from an EMBL/GenBank/DDBJ whole genome shotgun (WGS) entry which is preliminary data.</text>
</comment>
<name>A0A834UB22_VESPE</name>
<gene>
    <name evidence="2" type="ORF">H0235_006928</name>
</gene>
<organism evidence="2 3">
    <name type="scientific">Vespula pensylvanica</name>
    <name type="common">Western yellow jacket</name>
    <name type="synonym">Wasp</name>
    <dbReference type="NCBI Taxonomy" id="30213"/>
    <lineage>
        <taxon>Eukaryota</taxon>
        <taxon>Metazoa</taxon>
        <taxon>Ecdysozoa</taxon>
        <taxon>Arthropoda</taxon>
        <taxon>Hexapoda</taxon>
        <taxon>Insecta</taxon>
        <taxon>Pterygota</taxon>
        <taxon>Neoptera</taxon>
        <taxon>Endopterygota</taxon>
        <taxon>Hymenoptera</taxon>
        <taxon>Apocrita</taxon>
        <taxon>Aculeata</taxon>
        <taxon>Vespoidea</taxon>
        <taxon>Vespidae</taxon>
        <taxon>Vespinae</taxon>
        <taxon>Vespula</taxon>
    </lineage>
</organism>